<dbReference type="RefSeq" id="WP_151166737.1">
    <property type="nucleotide sequence ID" value="NZ_WACR01000003.1"/>
</dbReference>
<dbReference type="PROSITE" id="PS50987">
    <property type="entry name" value="HTH_ARSR_2"/>
    <property type="match status" value="1"/>
</dbReference>
<dbReference type="NCBIfam" id="NF033788">
    <property type="entry name" value="HTH_metalloreg"/>
    <property type="match status" value="1"/>
</dbReference>
<keyword evidence="6" id="KW-1185">Reference proteome</keyword>
<keyword evidence="2" id="KW-0238">DNA-binding</keyword>
<proteinExistence type="predicted"/>
<dbReference type="GO" id="GO:0003700">
    <property type="term" value="F:DNA-binding transcription factor activity"/>
    <property type="evidence" value="ECO:0007669"/>
    <property type="project" value="InterPro"/>
</dbReference>
<keyword evidence="1" id="KW-0805">Transcription regulation</keyword>
<dbReference type="PRINTS" id="PR00778">
    <property type="entry name" value="HTHARSR"/>
</dbReference>
<dbReference type="OrthoDB" id="9794330at2"/>
<dbReference type="AlphaFoldDB" id="A0A6N6M8N8"/>
<dbReference type="CDD" id="cd00090">
    <property type="entry name" value="HTH_ARSR"/>
    <property type="match status" value="1"/>
</dbReference>
<dbReference type="InterPro" id="IPR001845">
    <property type="entry name" value="HTH_ArsR_DNA-bd_dom"/>
</dbReference>
<protein>
    <submittedName>
        <fullName evidence="5">Helix-turn-helix transcriptional regulator</fullName>
    </submittedName>
</protein>
<evidence type="ECO:0000256" key="3">
    <source>
        <dbReference type="ARBA" id="ARBA00023163"/>
    </source>
</evidence>
<dbReference type="InterPro" id="IPR011991">
    <property type="entry name" value="ArsR-like_HTH"/>
</dbReference>
<feature type="domain" description="HTH arsR-type" evidence="4">
    <location>
        <begin position="29"/>
        <end position="128"/>
    </location>
</feature>
<evidence type="ECO:0000256" key="1">
    <source>
        <dbReference type="ARBA" id="ARBA00023015"/>
    </source>
</evidence>
<organism evidence="5 6">
    <name type="scientific">Salibacter halophilus</name>
    <dbReference type="NCBI Taxonomy" id="1803916"/>
    <lineage>
        <taxon>Bacteria</taxon>
        <taxon>Pseudomonadati</taxon>
        <taxon>Bacteroidota</taxon>
        <taxon>Flavobacteriia</taxon>
        <taxon>Flavobacteriales</taxon>
        <taxon>Salibacteraceae</taxon>
        <taxon>Salibacter</taxon>
    </lineage>
</organism>
<dbReference type="SMART" id="SM00418">
    <property type="entry name" value="HTH_ARSR"/>
    <property type="match status" value="1"/>
</dbReference>
<dbReference type="PANTHER" id="PTHR33154">
    <property type="entry name" value="TRANSCRIPTIONAL REGULATOR, ARSR FAMILY"/>
    <property type="match status" value="1"/>
</dbReference>
<dbReference type="InterPro" id="IPR051081">
    <property type="entry name" value="HTH_MetalResp_TranReg"/>
</dbReference>
<evidence type="ECO:0000256" key="2">
    <source>
        <dbReference type="ARBA" id="ARBA00023125"/>
    </source>
</evidence>
<comment type="caution">
    <text evidence="5">The sequence shown here is derived from an EMBL/GenBank/DDBJ whole genome shotgun (WGS) entry which is preliminary data.</text>
</comment>
<dbReference type="GO" id="GO:0003677">
    <property type="term" value="F:DNA binding"/>
    <property type="evidence" value="ECO:0007669"/>
    <property type="project" value="UniProtKB-KW"/>
</dbReference>
<dbReference type="EMBL" id="WACR01000003">
    <property type="protein sequence ID" value="KAB1065124.1"/>
    <property type="molecule type" value="Genomic_DNA"/>
</dbReference>
<dbReference type="Pfam" id="PF01022">
    <property type="entry name" value="HTH_5"/>
    <property type="match status" value="1"/>
</dbReference>
<accession>A0A6N6M8N8</accession>
<evidence type="ECO:0000259" key="4">
    <source>
        <dbReference type="PROSITE" id="PS50987"/>
    </source>
</evidence>
<dbReference type="InterPro" id="IPR036390">
    <property type="entry name" value="WH_DNA-bd_sf"/>
</dbReference>
<keyword evidence="3" id="KW-0804">Transcription</keyword>
<reference evidence="5 6" key="1">
    <citation type="submission" date="2019-09" db="EMBL/GenBank/DDBJ databases">
        <title>Genomes of Cryomorphaceae.</title>
        <authorList>
            <person name="Bowman J.P."/>
        </authorList>
    </citation>
    <scope>NUCLEOTIDE SEQUENCE [LARGE SCALE GENOMIC DNA]</scope>
    <source>
        <strain evidence="5 6">KCTC 52047</strain>
    </source>
</reference>
<gene>
    <name evidence="5" type="ORF">F3059_04005</name>
</gene>
<dbReference type="Gene3D" id="1.10.10.10">
    <property type="entry name" value="Winged helix-like DNA-binding domain superfamily/Winged helix DNA-binding domain"/>
    <property type="match status" value="1"/>
</dbReference>
<name>A0A6N6M8N8_9FLAO</name>
<dbReference type="Proteomes" id="UP000435357">
    <property type="component" value="Unassembled WGS sequence"/>
</dbReference>
<dbReference type="SUPFAM" id="SSF46785">
    <property type="entry name" value="Winged helix' DNA-binding domain"/>
    <property type="match status" value="1"/>
</dbReference>
<evidence type="ECO:0000313" key="5">
    <source>
        <dbReference type="EMBL" id="KAB1065124.1"/>
    </source>
</evidence>
<dbReference type="InterPro" id="IPR036388">
    <property type="entry name" value="WH-like_DNA-bd_sf"/>
</dbReference>
<dbReference type="PANTHER" id="PTHR33154:SF18">
    <property type="entry name" value="ARSENICAL RESISTANCE OPERON REPRESSOR"/>
    <property type="match status" value="1"/>
</dbReference>
<sequence>MSKADPINCIRAEADQAQIVRGRSELENLQPQVNQLASVLALAGNEVRLKMLYLLFLERELCPCDLADILQMSVPAVSQHLRKMRDGRIIISRKEGKTIFYSLENEALKDLKPMLENLRVPSLKEATL</sequence>
<evidence type="ECO:0000313" key="6">
    <source>
        <dbReference type="Proteomes" id="UP000435357"/>
    </source>
</evidence>